<dbReference type="PANTHER" id="PTHR46796">
    <property type="entry name" value="HTH-TYPE TRANSCRIPTIONAL ACTIVATOR RHAS-RELATED"/>
    <property type="match status" value="1"/>
</dbReference>
<dbReference type="AlphaFoldDB" id="A0A418VKB6"/>
<keyword evidence="2" id="KW-0238">DNA-binding</keyword>
<dbReference type="OrthoDB" id="252470at2"/>
<evidence type="ECO:0000313" key="6">
    <source>
        <dbReference type="Proteomes" id="UP000285523"/>
    </source>
</evidence>
<dbReference type="Pfam" id="PF14525">
    <property type="entry name" value="AraC_binding_2"/>
    <property type="match status" value="1"/>
</dbReference>
<evidence type="ECO:0000259" key="4">
    <source>
        <dbReference type="PROSITE" id="PS01124"/>
    </source>
</evidence>
<dbReference type="GO" id="GO:0003700">
    <property type="term" value="F:DNA-binding transcription factor activity"/>
    <property type="evidence" value="ECO:0007669"/>
    <property type="project" value="InterPro"/>
</dbReference>
<organism evidence="5 6">
    <name type="scientific">Rhodopseudomonas palustris</name>
    <dbReference type="NCBI Taxonomy" id="1076"/>
    <lineage>
        <taxon>Bacteria</taxon>
        <taxon>Pseudomonadati</taxon>
        <taxon>Pseudomonadota</taxon>
        <taxon>Alphaproteobacteria</taxon>
        <taxon>Hyphomicrobiales</taxon>
        <taxon>Nitrobacteraceae</taxon>
        <taxon>Rhodopseudomonas</taxon>
    </lineage>
</organism>
<dbReference type="InterPro" id="IPR009057">
    <property type="entry name" value="Homeodomain-like_sf"/>
</dbReference>
<protein>
    <submittedName>
        <fullName evidence="5">Helix-turn-helix domain-containing protein</fullName>
    </submittedName>
</protein>
<reference evidence="5 6" key="1">
    <citation type="submission" date="2018-09" db="EMBL/GenBank/DDBJ databases">
        <title>Draft genome sequence of Rhodopseudomonas palustris 2.1.18.</title>
        <authorList>
            <person name="Robertson S.L."/>
            <person name="Meyer T.E."/>
            <person name="Kyndt J.A."/>
        </authorList>
    </citation>
    <scope>NUCLEOTIDE SEQUENCE [LARGE SCALE GENOMIC DNA]</scope>
    <source>
        <strain evidence="5 6">2.1.18</strain>
    </source>
</reference>
<name>A0A418VKB6_RHOPL</name>
<comment type="caution">
    <text evidence="5">The sequence shown here is derived from an EMBL/GenBank/DDBJ whole genome shotgun (WGS) entry which is preliminary data.</text>
</comment>
<gene>
    <name evidence="5" type="ORF">D4Q52_05525</name>
</gene>
<dbReference type="InterPro" id="IPR020449">
    <property type="entry name" value="Tscrpt_reg_AraC-type_HTH"/>
</dbReference>
<accession>A0A418VKB6</accession>
<proteinExistence type="predicted"/>
<sequence>MNLDTIFSTASVHPRDRFDYWHSIACKNIVGHDSVPDDRLAFQAEIKAATFGTLELVEFSNSSMLVSHSSAHVERTSPDAMFVCLQLSGSLQVVQNAREVDLKAGSLMLIEPLMPYNARFSQDSKTLLIKAPRRAIHARIGRNRELIGHRITAERFDDELALASAAKLPSLVGKTTRTTEDLVANHVLDLLGLSIARTMANVVGRVSSPRALLLGQIRSVVEARLTDCRLDGQLVADAVGISVRYANELLADQDSSLHRLILSRRLSHCRRALEDPSQAHRTVSDIAHGWGFSDMTYFGRRFKAAYGMSPGEYQKTALQSQRADRS</sequence>
<evidence type="ECO:0000313" key="5">
    <source>
        <dbReference type="EMBL" id="RJF76602.1"/>
    </source>
</evidence>
<feature type="domain" description="HTH araC/xylS-type" evidence="4">
    <location>
        <begin position="215"/>
        <end position="316"/>
    </location>
</feature>
<dbReference type="InterPro" id="IPR050204">
    <property type="entry name" value="AraC_XylS_family_regulators"/>
</dbReference>
<dbReference type="PRINTS" id="PR00032">
    <property type="entry name" value="HTHARAC"/>
</dbReference>
<dbReference type="InterPro" id="IPR035418">
    <property type="entry name" value="AraC-bd_2"/>
</dbReference>
<evidence type="ECO:0000256" key="2">
    <source>
        <dbReference type="ARBA" id="ARBA00023125"/>
    </source>
</evidence>
<dbReference type="Proteomes" id="UP000285523">
    <property type="component" value="Unassembled WGS sequence"/>
</dbReference>
<dbReference type="EMBL" id="QYYD01000004">
    <property type="protein sequence ID" value="RJF76602.1"/>
    <property type="molecule type" value="Genomic_DNA"/>
</dbReference>
<keyword evidence="1" id="KW-0805">Transcription regulation</keyword>
<dbReference type="PANTHER" id="PTHR46796:SF6">
    <property type="entry name" value="ARAC SUBFAMILY"/>
    <property type="match status" value="1"/>
</dbReference>
<dbReference type="GO" id="GO:0043565">
    <property type="term" value="F:sequence-specific DNA binding"/>
    <property type="evidence" value="ECO:0007669"/>
    <property type="project" value="InterPro"/>
</dbReference>
<dbReference type="Pfam" id="PF12833">
    <property type="entry name" value="HTH_18"/>
    <property type="match status" value="1"/>
</dbReference>
<dbReference type="Gene3D" id="1.10.10.60">
    <property type="entry name" value="Homeodomain-like"/>
    <property type="match status" value="1"/>
</dbReference>
<dbReference type="SUPFAM" id="SSF46689">
    <property type="entry name" value="Homeodomain-like"/>
    <property type="match status" value="1"/>
</dbReference>
<dbReference type="SMART" id="SM00342">
    <property type="entry name" value="HTH_ARAC"/>
    <property type="match status" value="1"/>
</dbReference>
<evidence type="ECO:0000256" key="1">
    <source>
        <dbReference type="ARBA" id="ARBA00023015"/>
    </source>
</evidence>
<keyword evidence="3" id="KW-0804">Transcription</keyword>
<dbReference type="PROSITE" id="PS01124">
    <property type="entry name" value="HTH_ARAC_FAMILY_2"/>
    <property type="match status" value="1"/>
</dbReference>
<dbReference type="InterPro" id="IPR018060">
    <property type="entry name" value="HTH_AraC"/>
</dbReference>
<evidence type="ECO:0000256" key="3">
    <source>
        <dbReference type="ARBA" id="ARBA00023163"/>
    </source>
</evidence>